<dbReference type="RefSeq" id="WP_014296406.1">
    <property type="nucleotide sequence ID" value="NC_016751.1"/>
</dbReference>
<dbReference type="AlphaFoldDB" id="H2J7E2"/>
<sequence>MELSVFLIIITAVIIYYIFRIKMEYEEGTLKYYLKSQLKHFIVIIIILTLFWIILK</sequence>
<dbReference type="Proteomes" id="UP000007161">
    <property type="component" value="Chromosome"/>
</dbReference>
<dbReference type="EMBL" id="CP003257">
    <property type="protein sequence ID" value="AEX85334.1"/>
    <property type="molecule type" value="Genomic_DNA"/>
</dbReference>
<evidence type="ECO:0000313" key="3">
    <source>
        <dbReference type="Proteomes" id="UP000007161"/>
    </source>
</evidence>
<reference evidence="3" key="2">
    <citation type="submission" date="2012-01" db="EMBL/GenBank/DDBJ databases">
        <title>Complete sequence of chromosome of Marinitoga piezophila KA3.</title>
        <authorList>
            <person name="Lucas S."/>
            <person name="Han J."/>
            <person name="Lapidus A."/>
            <person name="Cheng J.-F."/>
            <person name="Goodwin L."/>
            <person name="Pitluck S."/>
            <person name="Peters L."/>
            <person name="Mikhailova N."/>
            <person name="Teshima H."/>
            <person name="Detter J.C."/>
            <person name="Han C."/>
            <person name="Tapia R."/>
            <person name="Land M."/>
            <person name="Hauser L."/>
            <person name="Kyrpides N."/>
            <person name="Ivanova N."/>
            <person name="Pagani I."/>
            <person name="Jebbar M."/>
            <person name="Vannier P."/>
            <person name="Oger P."/>
            <person name="Cario A."/>
            <person name="Bartlett D."/>
            <person name="Noll K.M."/>
            <person name="Woyke T."/>
        </authorList>
    </citation>
    <scope>NUCLEOTIDE SEQUENCE [LARGE SCALE GENOMIC DNA]</scope>
    <source>
        <strain evidence="3">DSM 14283 / JCM 11233 / KA3</strain>
    </source>
</reference>
<dbReference type="STRING" id="443254.Marpi_0920"/>
<proteinExistence type="predicted"/>
<dbReference type="HOGENOM" id="CLU_3009004_0_0_0"/>
<keyword evidence="3" id="KW-1185">Reference proteome</keyword>
<keyword evidence="1" id="KW-0472">Membrane</keyword>
<dbReference type="KEGG" id="mpz:Marpi_0920"/>
<organism evidence="2 3">
    <name type="scientific">Marinitoga piezophila (strain DSM 14283 / JCM 11233 / KA3)</name>
    <dbReference type="NCBI Taxonomy" id="443254"/>
    <lineage>
        <taxon>Bacteria</taxon>
        <taxon>Thermotogati</taxon>
        <taxon>Thermotogota</taxon>
        <taxon>Thermotogae</taxon>
        <taxon>Petrotogales</taxon>
        <taxon>Petrotogaceae</taxon>
        <taxon>Marinitoga</taxon>
    </lineage>
</organism>
<name>H2J7E2_MARPK</name>
<keyword evidence="1" id="KW-0812">Transmembrane</keyword>
<feature type="transmembrane region" description="Helical" evidence="1">
    <location>
        <begin position="6"/>
        <end position="25"/>
    </location>
</feature>
<protein>
    <submittedName>
        <fullName evidence="2">Uncharacterized protein</fullName>
    </submittedName>
</protein>
<reference evidence="2 3" key="1">
    <citation type="journal article" date="2012" name="J. Bacteriol.">
        <title>Complete Genome Sequence of the Thermophilic, Piezophilic, Heterotrophic Bacterium Marinitoga piezophila KA3.</title>
        <authorList>
            <person name="Lucas S."/>
            <person name="Han J."/>
            <person name="Lapidus A."/>
            <person name="Cheng J.F."/>
            <person name="Goodwin L.A."/>
            <person name="Pitluck S."/>
            <person name="Peters L."/>
            <person name="Mikhailova N."/>
            <person name="Teshima H."/>
            <person name="Detter J.C."/>
            <person name="Han C."/>
            <person name="Tapia R."/>
            <person name="Land M."/>
            <person name="Hauser L."/>
            <person name="Kyrpides N.C."/>
            <person name="Ivanova N."/>
            <person name="Pagani I."/>
            <person name="Vannier P."/>
            <person name="Oger P."/>
            <person name="Bartlett D.H."/>
            <person name="Noll K.M."/>
            <person name="Woyke T."/>
            <person name="Jebbar M."/>
        </authorList>
    </citation>
    <scope>NUCLEOTIDE SEQUENCE [LARGE SCALE GENOMIC DNA]</scope>
    <source>
        <strain evidence="3">DSM 14283 / JCM 11233 / KA3</strain>
    </source>
</reference>
<evidence type="ECO:0000313" key="2">
    <source>
        <dbReference type="EMBL" id="AEX85334.1"/>
    </source>
</evidence>
<feature type="transmembrane region" description="Helical" evidence="1">
    <location>
        <begin position="37"/>
        <end position="55"/>
    </location>
</feature>
<evidence type="ECO:0000256" key="1">
    <source>
        <dbReference type="SAM" id="Phobius"/>
    </source>
</evidence>
<accession>H2J7E2</accession>
<gene>
    <name evidence="2" type="ordered locus">Marpi_0920</name>
</gene>
<keyword evidence="1" id="KW-1133">Transmembrane helix</keyword>